<feature type="transmembrane region" description="Helical" evidence="9">
    <location>
        <begin position="254"/>
        <end position="274"/>
    </location>
</feature>
<feature type="transmembrane region" description="Helical" evidence="9">
    <location>
        <begin position="58"/>
        <end position="79"/>
    </location>
</feature>
<keyword evidence="4 9" id="KW-0812">Transmembrane</keyword>
<dbReference type="OrthoDB" id="9763796at2"/>
<organism evidence="10 11">
    <name type="scientific">Syntrophobacter fumaroxidans (strain DSM 10017 / MPOB)</name>
    <dbReference type="NCBI Taxonomy" id="335543"/>
    <lineage>
        <taxon>Bacteria</taxon>
        <taxon>Pseudomonadati</taxon>
        <taxon>Thermodesulfobacteriota</taxon>
        <taxon>Syntrophobacteria</taxon>
        <taxon>Syntrophobacterales</taxon>
        <taxon>Syntrophobacteraceae</taxon>
        <taxon>Syntrophobacter</taxon>
    </lineage>
</organism>
<keyword evidence="11" id="KW-1185">Reference proteome</keyword>
<dbReference type="AlphaFoldDB" id="A0LLJ6"/>
<feature type="transmembrane region" description="Helical" evidence="9">
    <location>
        <begin position="163"/>
        <end position="184"/>
    </location>
</feature>
<dbReference type="InParanoid" id="A0LLJ6"/>
<evidence type="ECO:0000256" key="2">
    <source>
        <dbReference type="ARBA" id="ARBA00022475"/>
    </source>
</evidence>
<feature type="transmembrane region" description="Helical" evidence="9">
    <location>
        <begin position="571"/>
        <end position="594"/>
    </location>
</feature>
<comment type="subcellular location">
    <subcellularLocation>
        <location evidence="9">Cell inner membrane</location>
        <topology evidence="9">Multi-pass membrane protein</topology>
    </subcellularLocation>
</comment>
<evidence type="ECO:0000256" key="3">
    <source>
        <dbReference type="ARBA" id="ARBA00022538"/>
    </source>
</evidence>
<dbReference type="FunCoup" id="A0LLJ6">
    <property type="interactions" value="181"/>
</dbReference>
<reference evidence="10 11" key="1">
    <citation type="submission" date="2006-10" db="EMBL/GenBank/DDBJ databases">
        <title>Complete sequence of Syntrophobacter fumaroxidans MPOB.</title>
        <authorList>
            <consortium name="US DOE Joint Genome Institute"/>
            <person name="Copeland A."/>
            <person name="Lucas S."/>
            <person name="Lapidus A."/>
            <person name="Barry K."/>
            <person name="Detter J.C."/>
            <person name="Glavina del Rio T."/>
            <person name="Hammon N."/>
            <person name="Israni S."/>
            <person name="Pitluck S."/>
            <person name="Goltsman E.G."/>
            <person name="Martinez M."/>
            <person name="Schmutz J."/>
            <person name="Larimer F."/>
            <person name="Land M."/>
            <person name="Hauser L."/>
            <person name="Kyrpides N."/>
            <person name="Kim E."/>
            <person name="Boone D.R."/>
            <person name="Brockman F."/>
            <person name="Culley D."/>
            <person name="Ferry J."/>
            <person name="Gunsalus R."/>
            <person name="McInerney M.J."/>
            <person name="Morrison M."/>
            <person name="Plugge C."/>
            <person name="Rohlin L."/>
            <person name="Scholten J."/>
            <person name="Sieber J."/>
            <person name="Stams A.J.M."/>
            <person name="Worm P."/>
            <person name="Henstra A.M."/>
            <person name="Richardson P."/>
        </authorList>
    </citation>
    <scope>NUCLEOTIDE SEQUENCE [LARGE SCALE GENOMIC DNA]</scope>
    <source>
        <strain evidence="11">DSM 10017 / MPOB</strain>
    </source>
</reference>
<keyword evidence="2 9" id="KW-1003">Cell membrane</keyword>
<evidence type="ECO:0000256" key="7">
    <source>
        <dbReference type="ARBA" id="ARBA00023065"/>
    </source>
</evidence>
<dbReference type="InterPro" id="IPR004623">
    <property type="entry name" value="KdpA"/>
</dbReference>
<sequence precursor="true">MFLQTWSLPFLLLATATLAAFPLSRYLAWIMDGKYRPAPFFRWFEERLDSGPQNWKQYAGSLLAFNTLLFAFGFLVLALQPWMPLNPDGKGMLAPSTIFHSVASFMTNTDLQHYAGERHLSNFSQIFFGMINLFLSAAIGLCALTAIIRALRGDPSLGNFFVDMWRVVVYLFVPAAFLVGFIFLTQGSPMTFRSSYQVSILETADMGIADRSEAKPQTIVVGPVAAFESIKMLGTNGGGFYGMNSAHPFENPNALTNFLATLSMMLFPFSLVLVYGRMLQRVRHSIVIFSVLLLMMAGTIAWTVVFDTLRPNPGLTASPVPRTYEIPSATAPGGKWTVTVPAIPGLPVDQHLGNLEGKELRFGTAAGATFAAITTDVTCGAVNAEADSLNPLAALSPMIGMWLNCIFGGKGVGMINVLLYIIVAIFIAGMMVGRTPEYLGKKIGAREMKLATLALLVHPLMILLPTGLFAATDWGLLAVSNPGAHGFSQMLYQFSSASANNGSAFDGLGVVYGFHHNPTPAPTAVAWDIATALVIIVGRFLPILAPMAMAASLGAKRSSPFGLGTLRDDGITFGVLLLGTVLIIGALLFLPVAALGPFAEHLGPVPFGG</sequence>
<dbReference type="PIRSF" id="PIRSF001294">
    <property type="entry name" value="K_ATPaseA"/>
    <property type="match status" value="1"/>
</dbReference>
<evidence type="ECO:0000313" key="11">
    <source>
        <dbReference type="Proteomes" id="UP000001784"/>
    </source>
</evidence>
<dbReference type="Pfam" id="PF03814">
    <property type="entry name" value="KdpA"/>
    <property type="match status" value="1"/>
</dbReference>
<evidence type="ECO:0000256" key="5">
    <source>
        <dbReference type="ARBA" id="ARBA00022958"/>
    </source>
</evidence>
<evidence type="ECO:0000313" key="10">
    <source>
        <dbReference type="EMBL" id="ABK18298.1"/>
    </source>
</evidence>
<keyword evidence="9" id="KW-0997">Cell inner membrane</keyword>
<comment type="function">
    <text evidence="9">Part of the high-affinity ATP-driven potassium transport (or Kdp) system, which catalyzes the hydrolysis of ATP coupled with the electrogenic transport of potassium into the cytoplasm. This subunit binds the periplasmic potassium ions and delivers the ions to the membrane domain of KdpB through an intramembrane tunnel.</text>
</comment>
<dbReference type="KEGG" id="sfu:Sfum_2620"/>
<comment type="similarity">
    <text evidence="9">Belongs to the KdpA family.</text>
</comment>
<name>A0LLJ6_SYNFM</name>
<dbReference type="Proteomes" id="UP000001784">
    <property type="component" value="Chromosome"/>
</dbReference>
<keyword evidence="5 9" id="KW-0630">Potassium</keyword>
<gene>
    <name evidence="9" type="primary">kdpA</name>
    <name evidence="10" type="ordered locus">Sfum_2620</name>
</gene>
<evidence type="ECO:0000256" key="1">
    <source>
        <dbReference type="ARBA" id="ARBA00022448"/>
    </source>
</evidence>
<dbReference type="HAMAP" id="MF_00275">
    <property type="entry name" value="KdpA"/>
    <property type="match status" value="1"/>
</dbReference>
<evidence type="ECO:0000256" key="4">
    <source>
        <dbReference type="ARBA" id="ARBA00022692"/>
    </source>
</evidence>
<feature type="transmembrane region" description="Helical" evidence="9">
    <location>
        <begin position="450"/>
        <end position="471"/>
    </location>
</feature>
<dbReference type="GO" id="GO:0005886">
    <property type="term" value="C:plasma membrane"/>
    <property type="evidence" value="ECO:0007669"/>
    <property type="project" value="UniProtKB-SubCell"/>
</dbReference>
<accession>A0LLJ6</accession>
<dbReference type="GO" id="GO:0030955">
    <property type="term" value="F:potassium ion binding"/>
    <property type="evidence" value="ECO:0007669"/>
    <property type="project" value="UniProtKB-UniRule"/>
</dbReference>
<keyword evidence="7 9" id="KW-0406">Ion transport</keyword>
<dbReference type="NCBIfam" id="TIGR00680">
    <property type="entry name" value="kdpA"/>
    <property type="match status" value="1"/>
</dbReference>
<evidence type="ECO:0000256" key="8">
    <source>
        <dbReference type="ARBA" id="ARBA00023136"/>
    </source>
</evidence>
<keyword evidence="1 9" id="KW-0813">Transport</keyword>
<feature type="transmembrane region" description="Helical" evidence="9">
    <location>
        <begin position="401"/>
        <end position="429"/>
    </location>
</feature>
<dbReference type="GO" id="GO:0008556">
    <property type="term" value="F:P-type potassium transmembrane transporter activity"/>
    <property type="evidence" value="ECO:0007669"/>
    <property type="project" value="InterPro"/>
</dbReference>
<dbReference type="eggNOG" id="COG2060">
    <property type="taxonomic scope" value="Bacteria"/>
</dbReference>
<keyword evidence="8 9" id="KW-0472">Membrane</keyword>
<dbReference type="STRING" id="335543.Sfum_2620"/>
<comment type="caution">
    <text evidence="9">Lacks conserved residue(s) required for the propagation of feature annotation.</text>
</comment>
<evidence type="ECO:0000256" key="9">
    <source>
        <dbReference type="HAMAP-Rule" id="MF_00275"/>
    </source>
</evidence>
<comment type="subunit">
    <text evidence="9">The system is composed of three essential subunits: KdpA, KdpB and KdpC.</text>
</comment>
<dbReference type="PANTHER" id="PTHR30607:SF2">
    <property type="entry name" value="POTASSIUM-TRANSPORTING ATPASE POTASSIUM-BINDING SUBUNIT"/>
    <property type="match status" value="1"/>
</dbReference>
<proteinExistence type="inferred from homology"/>
<feature type="transmembrane region" description="Helical" evidence="9">
    <location>
        <begin position="529"/>
        <end position="550"/>
    </location>
</feature>
<dbReference type="HOGENOM" id="CLU_018614_3_0_7"/>
<evidence type="ECO:0000256" key="6">
    <source>
        <dbReference type="ARBA" id="ARBA00022989"/>
    </source>
</evidence>
<keyword evidence="3 9" id="KW-0633">Potassium transport</keyword>
<dbReference type="RefSeq" id="WP_011699465.1">
    <property type="nucleotide sequence ID" value="NC_008554.1"/>
</dbReference>
<feature type="transmembrane region" description="Helical" evidence="9">
    <location>
        <begin position="286"/>
        <end position="305"/>
    </location>
</feature>
<feature type="transmembrane region" description="Helical" evidence="9">
    <location>
        <begin position="127"/>
        <end position="151"/>
    </location>
</feature>
<dbReference type="EMBL" id="CP000478">
    <property type="protein sequence ID" value="ABK18298.1"/>
    <property type="molecule type" value="Genomic_DNA"/>
</dbReference>
<protein>
    <recommendedName>
        <fullName evidence="9">Potassium-transporting ATPase potassium-binding subunit</fullName>
    </recommendedName>
    <alternativeName>
        <fullName evidence="9">ATP phosphohydrolase [potassium-transporting] A chain</fullName>
    </alternativeName>
    <alternativeName>
        <fullName evidence="9">Potassium-binding and translocating subunit A</fullName>
    </alternativeName>
    <alternativeName>
        <fullName evidence="9">Potassium-translocating ATPase A chain</fullName>
    </alternativeName>
</protein>
<keyword evidence="6 9" id="KW-1133">Transmembrane helix</keyword>
<dbReference type="PANTHER" id="PTHR30607">
    <property type="entry name" value="POTASSIUM-TRANSPORTING ATPASE A CHAIN"/>
    <property type="match status" value="1"/>
</dbReference>